<dbReference type="SUPFAM" id="SSF50729">
    <property type="entry name" value="PH domain-like"/>
    <property type="match status" value="1"/>
</dbReference>
<evidence type="ECO:0000256" key="1">
    <source>
        <dbReference type="SAM" id="MobiDB-lite"/>
    </source>
</evidence>
<dbReference type="STRING" id="9258.ENSOANP00000002505"/>
<dbReference type="OMA" id="QPDQVMS"/>
<keyword evidence="4" id="KW-1185">Reference proteome</keyword>
<dbReference type="InterPro" id="IPR001849">
    <property type="entry name" value="PH_domain"/>
</dbReference>
<dbReference type="CTD" id="79949"/>
<name>F7F8P5_ORNAN</name>
<dbReference type="HOGENOM" id="CLU_049125_1_0_1"/>
<dbReference type="InterPro" id="IPR042986">
    <property type="entry name" value="PLEKHS1"/>
</dbReference>
<dbReference type="Bgee" id="ENSOANG00000001571">
    <property type="expression patterns" value="Expressed in adult mammalian kidney and 2 other cell types or tissues"/>
</dbReference>
<reference evidence="3" key="2">
    <citation type="submission" date="2025-09" db="UniProtKB">
        <authorList>
            <consortium name="Ensembl"/>
        </authorList>
    </citation>
    <scope>IDENTIFICATION</scope>
    <source>
        <strain evidence="3">Glennie</strain>
    </source>
</reference>
<protein>
    <submittedName>
        <fullName evidence="3">Pleckstrin homology domain containing S1</fullName>
    </submittedName>
</protein>
<dbReference type="InterPro" id="IPR011993">
    <property type="entry name" value="PH-like_dom_sf"/>
</dbReference>
<sequence>MQFQIVPVFNTSPGQLSCRARVSSGYREEKYLLLRFRERKVWHVERFSPMASRFQRSSGRQLTGYSEDEICKQDYFIKSPPPQLFSSQGSWKKRYFILSKNGGNCYSLLYFKDHHFRGSIEIDQISRIEVGISNFEKMVSIQKMFKCQPDEVMSIKTLNRDYFLIGNSREKIEEWVSFISACLEQEAVHQNAQNHSLKQEELRKQTNFALSLEPRGNMNIYQSLQDIHDEKHTSGDQRPTSDPGPSNTLESKVHSSPPRWSLPDMELKDRCPPDPRQPQFLSDLAAESNQDEEENVYLCPRSVLAQLENDTVASNDSFKPIESSGLDQMTKTSDALYEPMKSCSGEEKHHQPSGNKTDFPTLPENEVKKQLLENQDPSNDAHISQSTKELKIRNKRKGSGSLSAVQLSIIVNNIIDESQLEEVDICIPHTDISSYLTFTEAGGRLCVARWEGPQHLGCIFHHGDYVSAVNDLKPQTMEEISLFLSRSIRKEVKLSIHRIPNSDKFHIKACTCS</sequence>
<dbReference type="SMART" id="SM00233">
    <property type="entry name" value="PH"/>
    <property type="match status" value="1"/>
</dbReference>
<evidence type="ECO:0000313" key="3">
    <source>
        <dbReference type="Ensembl" id="ENSOANP00000002505.3"/>
    </source>
</evidence>
<dbReference type="FunCoup" id="F7F8P5">
    <property type="interactions" value="205"/>
</dbReference>
<dbReference type="Ensembl" id="ENSOANT00000002506.3">
    <property type="protein sequence ID" value="ENSOANP00000002505.3"/>
    <property type="gene ID" value="ENSOANG00000001571.4"/>
</dbReference>
<dbReference type="Proteomes" id="UP000002279">
    <property type="component" value="Unplaced"/>
</dbReference>
<gene>
    <name evidence="3" type="primary">PLEKHS1</name>
</gene>
<feature type="domain" description="PH" evidence="2">
    <location>
        <begin position="69"/>
        <end position="184"/>
    </location>
</feature>
<dbReference type="Gene3D" id="2.30.29.30">
    <property type="entry name" value="Pleckstrin-homology domain (PH domain)/Phosphotyrosine-binding domain (PTB)"/>
    <property type="match status" value="1"/>
</dbReference>
<dbReference type="eggNOG" id="ENOG502RDEC">
    <property type="taxonomic scope" value="Eukaryota"/>
</dbReference>
<dbReference type="PANTHER" id="PTHR47014:SF1">
    <property type="entry name" value="PLECKSTRIN HOMOLOGY DOMAIN-CONTAINING FAMILY S MEMBER 1"/>
    <property type="match status" value="1"/>
</dbReference>
<dbReference type="RefSeq" id="XP_007665880.2">
    <property type="nucleotide sequence ID" value="XM_007667690.3"/>
</dbReference>
<evidence type="ECO:0000313" key="4">
    <source>
        <dbReference type="Proteomes" id="UP000002279"/>
    </source>
</evidence>
<feature type="region of interest" description="Disordered" evidence="1">
    <location>
        <begin position="231"/>
        <end position="280"/>
    </location>
</feature>
<feature type="compositionally biased region" description="Polar residues" evidence="1">
    <location>
        <begin position="236"/>
        <end position="250"/>
    </location>
</feature>
<dbReference type="GeneID" id="100082765"/>
<evidence type="ECO:0000259" key="2">
    <source>
        <dbReference type="PROSITE" id="PS50003"/>
    </source>
</evidence>
<dbReference type="InParanoid" id="F7F8P5"/>
<dbReference type="PROSITE" id="PS50003">
    <property type="entry name" value="PH_DOMAIN"/>
    <property type="match status" value="1"/>
</dbReference>
<reference evidence="3" key="1">
    <citation type="submission" date="2025-08" db="UniProtKB">
        <authorList>
            <consortium name="Ensembl"/>
        </authorList>
    </citation>
    <scope>IDENTIFICATION</scope>
    <source>
        <strain evidence="3">Glennie</strain>
    </source>
</reference>
<proteinExistence type="predicted"/>
<dbReference type="GeneTree" id="ENSGT00390000006729"/>
<feature type="region of interest" description="Disordered" evidence="1">
    <location>
        <begin position="342"/>
        <end position="395"/>
    </location>
</feature>
<feature type="compositionally biased region" description="Polar residues" evidence="1">
    <location>
        <begin position="372"/>
        <end position="387"/>
    </location>
</feature>
<organism evidence="3 4">
    <name type="scientific">Ornithorhynchus anatinus</name>
    <name type="common">Duckbill platypus</name>
    <dbReference type="NCBI Taxonomy" id="9258"/>
    <lineage>
        <taxon>Eukaryota</taxon>
        <taxon>Metazoa</taxon>
        <taxon>Chordata</taxon>
        <taxon>Craniata</taxon>
        <taxon>Vertebrata</taxon>
        <taxon>Euteleostomi</taxon>
        <taxon>Mammalia</taxon>
        <taxon>Monotremata</taxon>
        <taxon>Ornithorhynchidae</taxon>
        <taxon>Ornithorhynchus</taxon>
    </lineage>
</organism>
<dbReference type="AlphaFoldDB" id="F7F8P5"/>
<dbReference type="Pfam" id="PF00169">
    <property type="entry name" value="PH"/>
    <property type="match status" value="1"/>
</dbReference>
<accession>F7F8P5</accession>
<dbReference type="PANTHER" id="PTHR47014">
    <property type="entry name" value="PLECKSTRIN HOMOLOGY DOMAIN-CONTAINING FAMILY S MEMBER 1"/>
    <property type="match status" value="1"/>
</dbReference>